<dbReference type="Pfam" id="PF14160">
    <property type="entry name" value="FAM110_C"/>
    <property type="match status" value="1"/>
</dbReference>
<dbReference type="RefSeq" id="XP_030054792.1">
    <property type="nucleotide sequence ID" value="XM_030198932.1"/>
</dbReference>
<reference evidence="6" key="1">
    <citation type="submission" date="2025-08" db="UniProtKB">
        <authorList>
            <consortium name="RefSeq"/>
        </authorList>
    </citation>
    <scope>IDENTIFICATION</scope>
</reference>
<dbReference type="CTD" id="642273"/>
<dbReference type="AlphaFoldDB" id="A0A6P7XH20"/>
<evidence type="ECO:0000256" key="2">
    <source>
        <dbReference type="SAM" id="MobiDB-lite"/>
    </source>
</evidence>
<dbReference type="InParanoid" id="A0A6P7XH20"/>
<dbReference type="Pfam" id="PF14161">
    <property type="entry name" value="FAM110_N"/>
    <property type="match status" value="1"/>
</dbReference>
<name>A0A6P7XH20_9AMPH</name>
<feature type="domain" description="Centrosome-associated FAM110 C-terminal" evidence="3">
    <location>
        <begin position="195"/>
        <end position="303"/>
    </location>
</feature>
<feature type="region of interest" description="Disordered" evidence="2">
    <location>
        <begin position="59"/>
        <end position="122"/>
    </location>
</feature>
<feature type="compositionally biased region" description="Low complexity" evidence="2">
    <location>
        <begin position="71"/>
        <end position="89"/>
    </location>
</feature>
<dbReference type="Proteomes" id="UP000515156">
    <property type="component" value="Chromosome 3"/>
</dbReference>
<protein>
    <submittedName>
        <fullName evidence="6">Protein FAM110C</fullName>
    </submittedName>
</protein>
<dbReference type="PANTHER" id="PTHR14758">
    <property type="entry name" value="AGAP005440-PA"/>
    <property type="match status" value="1"/>
</dbReference>
<accession>A0A6P7XH20</accession>
<dbReference type="PANTHER" id="PTHR14758:SF5">
    <property type="entry name" value="PROTEIN FAM110C"/>
    <property type="match status" value="1"/>
</dbReference>
<evidence type="ECO:0000256" key="1">
    <source>
        <dbReference type="ARBA" id="ARBA00010576"/>
    </source>
</evidence>
<dbReference type="InterPro" id="IPR025740">
    <property type="entry name" value="FAM110"/>
</dbReference>
<dbReference type="OrthoDB" id="10028183at2759"/>
<sequence length="357" mass="38677">MPAEIGCAMRMQTFGLQPSPAVRVLTKGPDYLRRQLEGTARARVSAVERLAADRAKYVKSQRPMVSAVTPSSASESSGSSSSDSYSGSAKKSDGSPPRPPPSTPQSNIVRRGSSKKLQRPDSLVMYRQKCKGQTGDSAQGNLAKRLAQSAIKDKLPDAFPHRLLRETSGEQKTRAAAVGSGDPSADGRQLRRAKAGLHRSQSDLTSRYSKTFCESDAFFRYCGLDPDVIEDLGGRENFAAVAEHVALRGRSVSVATSEGGFSRRSGDEDGLQEEDLGEQLPSCTSVVERNARIIKWLYSCKRARESKKVLLGRGGQTGGRFPELRCRKYGNLMAVAPMEIETAGIKSLLAGLHRRSL</sequence>
<dbReference type="KEGG" id="muo:115467183"/>
<proteinExistence type="inferred from homology"/>
<dbReference type="GeneID" id="115467183"/>
<evidence type="ECO:0000313" key="5">
    <source>
        <dbReference type="Proteomes" id="UP000515156"/>
    </source>
</evidence>
<dbReference type="InterPro" id="IPR025741">
    <property type="entry name" value="FAM110_C"/>
</dbReference>
<comment type="similarity">
    <text evidence="1">Belongs to the FAM110 family.</text>
</comment>
<feature type="domain" description="Centrosome-associated FAM110 N-terminal" evidence="4">
    <location>
        <begin position="21"/>
        <end position="65"/>
    </location>
</feature>
<evidence type="ECO:0000259" key="4">
    <source>
        <dbReference type="Pfam" id="PF14161"/>
    </source>
</evidence>
<evidence type="ECO:0000313" key="6">
    <source>
        <dbReference type="RefSeq" id="XP_030054792.1"/>
    </source>
</evidence>
<keyword evidence="5" id="KW-1185">Reference proteome</keyword>
<gene>
    <name evidence="6" type="primary">FAM110C</name>
</gene>
<evidence type="ECO:0000259" key="3">
    <source>
        <dbReference type="Pfam" id="PF14160"/>
    </source>
</evidence>
<dbReference type="FunCoup" id="A0A6P7XH20">
    <property type="interactions" value="196"/>
</dbReference>
<dbReference type="InterPro" id="IPR025739">
    <property type="entry name" value="FAM110_N"/>
</dbReference>
<feature type="region of interest" description="Disordered" evidence="2">
    <location>
        <begin position="165"/>
        <end position="198"/>
    </location>
</feature>
<organism evidence="5 6">
    <name type="scientific">Microcaecilia unicolor</name>
    <dbReference type="NCBI Taxonomy" id="1415580"/>
    <lineage>
        <taxon>Eukaryota</taxon>
        <taxon>Metazoa</taxon>
        <taxon>Chordata</taxon>
        <taxon>Craniata</taxon>
        <taxon>Vertebrata</taxon>
        <taxon>Euteleostomi</taxon>
        <taxon>Amphibia</taxon>
        <taxon>Gymnophiona</taxon>
        <taxon>Siphonopidae</taxon>
        <taxon>Microcaecilia</taxon>
    </lineage>
</organism>